<feature type="signal peptide" evidence="1">
    <location>
        <begin position="1"/>
        <end position="24"/>
    </location>
</feature>
<feature type="chain" id="PRO_5012171904" description="Secreted protein" evidence="1">
    <location>
        <begin position="25"/>
        <end position="95"/>
    </location>
</feature>
<evidence type="ECO:0000256" key="1">
    <source>
        <dbReference type="SAM" id="SignalP"/>
    </source>
</evidence>
<keyword evidence="1" id="KW-0732">Signal</keyword>
<evidence type="ECO:0000313" key="2">
    <source>
        <dbReference type="EMBL" id="JAW14988.1"/>
    </source>
</evidence>
<sequence length="95" mass="10431">MSLSFLTGWTSLFGLILRIYVGRSVLVDACKSDRGVLYKSSSSISFFNFFFRFVSLSDNSIVFASHCRNVFSSSIICSTFIRGLIGSISVFGSGD</sequence>
<name>A0A224XYA8_9HEMI</name>
<reference evidence="2" key="1">
    <citation type="journal article" date="2018" name="PLoS Negl. Trop. Dis.">
        <title>An insight into the salivary gland and fat body transcriptome of Panstrongylus lignarius (Hemiptera: Heteroptera), the main vector of Chagas disease in Peru.</title>
        <authorList>
            <person name="Nevoa J.C."/>
            <person name="Mendes M.T."/>
            <person name="da Silva M.V."/>
            <person name="Soares S.C."/>
            <person name="Oliveira C.J.F."/>
            <person name="Ribeiro J.M.C."/>
        </authorList>
    </citation>
    <scope>NUCLEOTIDE SEQUENCE</scope>
</reference>
<dbReference type="EMBL" id="GFTR01001438">
    <property type="protein sequence ID" value="JAW14988.1"/>
    <property type="molecule type" value="Transcribed_RNA"/>
</dbReference>
<evidence type="ECO:0008006" key="3">
    <source>
        <dbReference type="Google" id="ProtNLM"/>
    </source>
</evidence>
<proteinExistence type="predicted"/>
<protein>
    <recommendedName>
        <fullName evidence="3">Secreted protein</fullName>
    </recommendedName>
</protein>
<dbReference type="AlphaFoldDB" id="A0A224XYA8"/>
<accession>A0A224XYA8</accession>
<organism evidence="2">
    <name type="scientific">Panstrongylus lignarius</name>
    <dbReference type="NCBI Taxonomy" id="156445"/>
    <lineage>
        <taxon>Eukaryota</taxon>
        <taxon>Metazoa</taxon>
        <taxon>Ecdysozoa</taxon>
        <taxon>Arthropoda</taxon>
        <taxon>Hexapoda</taxon>
        <taxon>Insecta</taxon>
        <taxon>Pterygota</taxon>
        <taxon>Neoptera</taxon>
        <taxon>Paraneoptera</taxon>
        <taxon>Hemiptera</taxon>
        <taxon>Heteroptera</taxon>
        <taxon>Panheteroptera</taxon>
        <taxon>Cimicomorpha</taxon>
        <taxon>Reduviidae</taxon>
        <taxon>Triatominae</taxon>
        <taxon>Panstrongylus</taxon>
    </lineage>
</organism>